<accession>H5S958</accession>
<gene>
    <name evidence="1" type="ORF">HGMM_F03A04C17</name>
</gene>
<dbReference type="AlphaFoldDB" id="H5S958"/>
<sequence>MLRVRVRYEDKERRRELKRAGFRWNPQRQLWEGEDTLANRELLDRLGLQPEAPLLPHEGKERERRELGVIGEYIYDFTTKEGKRMVGISWAGAKRLAQTYLPGLDVELVRVDQNDQWIAVVVKAKWEKGSALGAAQMPVTARFAYTVAINKAQRNAIMNLLDEALIKRALQRYGEGEDPCDALSSGA</sequence>
<evidence type="ECO:0000313" key="1">
    <source>
        <dbReference type="EMBL" id="BAL52694.1"/>
    </source>
</evidence>
<reference evidence="1" key="2">
    <citation type="journal article" date="2012" name="PLoS ONE">
        <title>A Deeply Branching Thermophilic Bacterium with an Ancient Acetyl-CoA Pathway Dominates a Subsurface Ecosystem.</title>
        <authorList>
            <person name="Takami H."/>
            <person name="Noguchi H."/>
            <person name="Takaki Y."/>
            <person name="Uchiyama I."/>
            <person name="Toyoda A."/>
            <person name="Nishi S."/>
            <person name="Chee G.-J."/>
            <person name="Arai W."/>
            <person name="Nunoura T."/>
            <person name="Itoh T."/>
            <person name="Hattori M."/>
            <person name="Takai K."/>
        </authorList>
    </citation>
    <scope>NUCLEOTIDE SEQUENCE</scope>
</reference>
<reference evidence="1" key="1">
    <citation type="journal article" date="2005" name="Environ. Microbiol.">
        <title>Genetic and functional properties of uncultivated thermophilic crenarchaeotes from a subsurface gold mine as revealed by analysis of genome fragments.</title>
        <authorList>
            <person name="Nunoura T."/>
            <person name="Hirayama H."/>
            <person name="Takami H."/>
            <person name="Oida H."/>
            <person name="Nishi S."/>
            <person name="Shimamura S."/>
            <person name="Suzuki Y."/>
            <person name="Inagaki F."/>
            <person name="Takai K."/>
            <person name="Nealson K.H."/>
            <person name="Horikoshi K."/>
        </authorList>
    </citation>
    <scope>NUCLEOTIDE SEQUENCE</scope>
</reference>
<name>H5S958_9ZZZZ</name>
<dbReference type="EMBL" id="AP011637">
    <property type="protein sequence ID" value="BAL52694.1"/>
    <property type="molecule type" value="Genomic_DNA"/>
</dbReference>
<organism evidence="1">
    <name type="scientific">uncultured prokaryote</name>
    <dbReference type="NCBI Taxonomy" id="198431"/>
    <lineage>
        <taxon>unclassified sequences</taxon>
        <taxon>environmental samples</taxon>
    </lineage>
</organism>
<proteinExistence type="predicted"/>
<protein>
    <submittedName>
        <fullName evidence="1">Uncharacterized protein</fullName>
    </submittedName>
</protein>